<dbReference type="Gramene" id="TVU42905">
    <property type="protein sequence ID" value="TVU42905"/>
    <property type="gene ID" value="EJB05_09329"/>
</dbReference>
<dbReference type="Proteomes" id="UP000324897">
    <property type="component" value="Unassembled WGS sequence"/>
</dbReference>
<comment type="caution">
    <text evidence="3">The sequence shown here is derived from an EMBL/GenBank/DDBJ whole genome shotgun (WGS) entry which is preliminary data.</text>
</comment>
<protein>
    <recommendedName>
        <fullName evidence="2">F-box domain-containing protein</fullName>
    </recommendedName>
</protein>
<evidence type="ECO:0000259" key="2">
    <source>
        <dbReference type="Pfam" id="PF12937"/>
    </source>
</evidence>
<dbReference type="Pfam" id="PF12937">
    <property type="entry name" value="F-box-like"/>
    <property type="match status" value="1"/>
</dbReference>
<sequence>MNAESPAALRAFAQCRSTSKRGHAIVDMESNDRWTPYSLKRGKSGMPRAKRARLTPRPPCGPSAAAAADPGLSRGWLSVGRDPSDKPPRRPEDDGTPLSDEILLVIFAGFADLADLVRCAFTCRRWRRLVSGEAAFLCRTPRRLGGKFIPGLALGFFHHLDEGAAAPRFVPLPSAVRRLGFQVQPSLTTLVEGLDGADGLFNSSRIVASRNGLLVVDLRHGKKDRPLKLCVCNPMTGDVHILPPLSGKEGLGHFACTVITAEYQDNMNTDAAPARSSYFRLLLLYTRRGFTAFRSYSSDEGSWSEEAKVTNARLGKKQMGLTHMGVVDHGGKLAYWLANNVVFVLSLKMMESTVIHMPYSGNGWNFDVANTLLGFSPEGNYCAVQFAPLFLKKTKRNVTICVSISVPGTGYDTNEFPVDQFLPADVMQVKLRWFCEKSGVVFFSAVCGSPGDKRREMYALSLSTRTVEMVTSHAGDADPWKDLRGYEMDQVAYLASLAERDVTVKLVNVHGRMLVESDKSGLDKGVKKRLCNGRKVRNLIKPPPPLRLLQAYHRAAEFLTFLSEAEKNNGVSEGFIQHAPPSPPRDAAGQARPHSTPASEPFRRGGGGGGSGQRKRLVVRPTPQAAAPVGGHRHAAHRRDPPRHLRWLSGLPKLADLVRCAFTCRRWRRLVSAEAAFLCRTPRQPCGKFIRPLALGFFHHLGWGAAAPLFVPTASAARRLGLQVPSSLNSLVDGMFDSSRIVASRNGLVVVDLRHSKSDRTVELCVCNPM</sequence>
<reference evidence="3 4" key="1">
    <citation type="journal article" date="2019" name="Sci. Rep.">
        <title>A high-quality genome of Eragrostis curvula grass provides insights into Poaceae evolution and supports new strategies to enhance forage quality.</title>
        <authorList>
            <person name="Carballo J."/>
            <person name="Santos B.A.C.M."/>
            <person name="Zappacosta D."/>
            <person name="Garbus I."/>
            <person name="Selva J.P."/>
            <person name="Gallo C.A."/>
            <person name="Diaz A."/>
            <person name="Albertini E."/>
            <person name="Caccamo M."/>
            <person name="Echenique V."/>
        </authorList>
    </citation>
    <scope>NUCLEOTIDE SEQUENCE [LARGE SCALE GENOMIC DNA]</scope>
    <source>
        <strain evidence="4">cv. Victoria</strain>
        <tissue evidence="3">Leaf</tissue>
    </source>
</reference>
<accession>A0A5J9W4Q2</accession>
<dbReference type="InterPro" id="IPR001810">
    <property type="entry name" value="F-box_dom"/>
</dbReference>
<dbReference type="PANTHER" id="PTHR36140:SF3">
    <property type="entry name" value="F-BOX DOMAIN-CONTAINING PROTEIN"/>
    <property type="match status" value="1"/>
</dbReference>
<gene>
    <name evidence="3" type="ORF">EJB05_09329</name>
</gene>
<proteinExistence type="predicted"/>
<dbReference type="OrthoDB" id="666566at2759"/>
<dbReference type="PANTHER" id="PTHR36140">
    <property type="entry name" value="F-BOX DOMAIN-CONTAINING PROTEIN-RELATED"/>
    <property type="match status" value="1"/>
</dbReference>
<dbReference type="InterPro" id="IPR036047">
    <property type="entry name" value="F-box-like_dom_sf"/>
</dbReference>
<dbReference type="AlphaFoldDB" id="A0A5J9W4Q2"/>
<evidence type="ECO:0000256" key="1">
    <source>
        <dbReference type="SAM" id="MobiDB-lite"/>
    </source>
</evidence>
<evidence type="ECO:0000313" key="4">
    <source>
        <dbReference type="Proteomes" id="UP000324897"/>
    </source>
</evidence>
<organism evidence="3 4">
    <name type="scientific">Eragrostis curvula</name>
    <name type="common">weeping love grass</name>
    <dbReference type="NCBI Taxonomy" id="38414"/>
    <lineage>
        <taxon>Eukaryota</taxon>
        <taxon>Viridiplantae</taxon>
        <taxon>Streptophyta</taxon>
        <taxon>Embryophyta</taxon>
        <taxon>Tracheophyta</taxon>
        <taxon>Spermatophyta</taxon>
        <taxon>Magnoliopsida</taxon>
        <taxon>Liliopsida</taxon>
        <taxon>Poales</taxon>
        <taxon>Poaceae</taxon>
        <taxon>PACMAD clade</taxon>
        <taxon>Chloridoideae</taxon>
        <taxon>Eragrostideae</taxon>
        <taxon>Eragrostidinae</taxon>
        <taxon>Eragrostis</taxon>
    </lineage>
</organism>
<feature type="domain" description="F-box" evidence="2">
    <location>
        <begin position="100"/>
        <end position="132"/>
    </location>
</feature>
<dbReference type="CDD" id="cd09917">
    <property type="entry name" value="F-box_SF"/>
    <property type="match status" value="1"/>
</dbReference>
<feature type="region of interest" description="Disordered" evidence="1">
    <location>
        <begin position="573"/>
        <end position="615"/>
    </location>
</feature>
<dbReference type="SUPFAM" id="SSF81383">
    <property type="entry name" value="F-box domain"/>
    <property type="match status" value="2"/>
</dbReference>
<feature type="compositionally biased region" description="Basic residues" evidence="1">
    <location>
        <begin position="40"/>
        <end position="54"/>
    </location>
</feature>
<dbReference type="Gene3D" id="1.20.1280.50">
    <property type="match status" value="1"/>
</dbReference>
<evidence type="ECO:0000313" key="3">
    <source>
        <dbReference type="EMBL" id="TVU42905.1"/>
    </source>
</evidence>
<feature type="region of interest" description="Disordered" evidence="1">
    <location>
        <begin position="35"/>
        <end position="96"/>
    </location>
</feature>
<feature type="compositionally biased region" description="Basic and acidic residues" evidence="1">
    <location>
        <begin position="82"/>
        <end position="93"/>
    </location>
</feature>
<dbReference type="EMBL" id="RWGY01000005">
    <property type="protein sequence ID" value="TVU42905.1"/>
    <property type="molecule type" value="Genomic_DNA"/>
</dbReference>
<name>A0A5J9W4Q2_9POAL</name>
<keyword evidence="4" id="KW-1185">Reference proteome</keyword>